<dbReference type="Pfam" id="PF04314">
    <property type="entry name" value="PCuAC"/>
    <property type="match status" value="1"/>
</dbReference>
<dbReference type="RefSeq" id="WP_345557487.1">
    <property type="nucleotide sequence ID" value="NZ_BAABIK010000019.1"/>
</dbReference>
<evidence type="ECO:0000313" key="3">
    <source>
        <dbReference type="EMBL" id="GAA4948021.1"/>
    </source>
</evidence>
<dbReference type="SUPFAM" id="SSF110087">
    <property type="entry name" value="DR1885-like metal-binding protein"/>
    <property type="match status" value="1"/>
</dbReference>
<dbReference type="PANTHER" id="PTHR36302:SF1">
    <property type="entry name" value="COPPER CHAPERONE PCU(A)C"/>
    <property type="match status" value="1"/>
</dbReference>
<sequence>MTRFTRRTTAFAAAGIAAFTLTGCGAGAGPGAPDSGTGAPSGSATEDARKGSAAEGGLEVGGAWIPEPANPATAAGYLTVRNVGDRDDALVDAETPAAGTTEVHTTVTADSGAKTMEAVERAPVPAGGELVLESGSYHLMLMELPEDLSAGDTVALTLHFESGTEIDVDTPVLER</sequence>
<evidence type="ECO:0000313" key="4">
    <source>
        <dbReference type="Proteomes" id="UP001499993"/>
    </source>
</evidence>
<feature type="chain" id="PRO_5047280449" description="Copper chaperone PCu(A)C" evidence="2">
    <location>
        <begin position="29"/>
        <end position="175"/>
    </location>
</feature>
<evidence type="ECO:0008006" key="5">
    <source>
        <dbReference type="Google" id="ProtNLM"/>
    </source>
</evidence>
<accession>A0ABP9GMP4</accession>
<evidence type="ECO:0000256" key="1">
    <source>
        <dbReference type="SAM" id="MobiDB-lite"/>
    </source>
</evidence>
<dbReference type="Gene3D" id="2.60.40.1890">
    <property type="entry name" value="PCu(A)C copper chaperone"/>
    <property type="match status" value="1"/>
</dbReference>
<dbReference type="InterPro" id="IPR007410">
    <property type="entry name" value="LpqE-like"/>
</dbReference>
<keyword evidence="2" id="KW-0732">Signal</keyword>
<proteinExistence type="predicted"/>
<dbReference type="InterPro" id="IPR036182">
    <property type="entry name" value="PCuAC_sf"/>
</dbReference>
<comment type="caution">
    <text evidence="3">The sequence shown here is derived from an EMBL/GenBank/DDBJ whole genome shotgun (WGS) entry which is preliminary data.</text>
</comment>
<name>A0ABP9GMP4_9ACTN</name>
<dbReference type="EMBL" id="BAABIK010000019">
    <property type="protein sequence ID" value="GAA4948021.1"/>
    <property type="molecule type" value="Genomic_DNA"/>
</dbReference>
<feature type="compositionally biased region" description="Low complexity" evidence="1">
    <location>
        <begin position="31"/>
        <end position="45"/>
    </location>
</feature>
<evidence type="ECO:0000256" key="2">
    <source>
        <dbReference type="SAM" id="SignalP"/>
    </source>
</evidence>
<keyword evidence="4" id="KW-1185">Reference proteome</keyword>
<reference evidence="4" key="1">
    <citation type="journal article" date="2019" name="Int. J. Syst. Evol. Microbiol.">
        <title>The Global Catalogue of Microorganisms (GCM) 10K type strain sequencing project: providing services to taxonomists for standard genome sequencing and annotation.</title>
        <authorList>
            <consortium name="The Broad Institute Genomics Platform"/>
            <consortium name="The Broad Institute Genome Sequencing Center for Infectious Disease"/>
            <person name="Wu L."/>
            <person name="Ma J."/>
        </authorList>
    </citation>
    <scope>NUCLEOTIDE SEQUENCE [LARGE SCALE GENOMIC DNA]</scope>
    <source>
        <strain evidence="4">JCM 18123</strain>
    </source>
</reference>
<feature type="region of interest" description="Disordered" evidence="1">
    <location>
        <begin position="31"/>
        <end position="55"/>
    </location>
</feature>
<organism evidence="3 4">
    <name type="scientific">Streptomonospora halophila</name>
    <dbReference type="NCBI Taxonomy" id="427369"/>
    <lineage>
        <taxon>Bacteria</taxon>
        <taxon>Bacillati</taxon>
        <taxon>Actinomycetota</taxon>
        <taxon>Actinomycetes</taxon>
        <taxon>Streptosporangiales</taxon>
        <taxon>Nocardiopsidaceae</taxon>
        <taxon>Streptomonospora</taxon>
    </lineage>
</organism>
<dbReference type="PROSITE" id="PS51257">
    <property type="entry name" value="PROKAR_LIPOPROTEIN"/>
    <property type="match status" value="1"/>
</dbReference>
<feature type="signal peptide" evidence="2">
    <location>
        <begin position="1"/>
        <end position="28"/>
    </location>
</feature>
<protein>
    <recommendedName>
        <fullName evidence="5">Copper chaperone PCu(A)C</fullName>
    </recommendedName>
</protein>
<gene>
    <name evidence="3" type="ORF">GCM10023224_34870</name>
</gene>
<dbReference type="PANTHER" id="PTHR36302">
    <property type="entry name" value="BLR7088 PROTEIN"/>
    <property type="match status" value="1"/>
</dbReference>
<dbReference type="Proteomes" id="UP001499993">
    <property type="component" value="Unassembled WGS sequence"/>
</dbReference>
<dbReference type="InterPro" id="IPR058248">
    <property type="entry name" value="Lxx211020-like"/>
</dbReference>